<name>A0A1R3K8J4_9ROSI</name>
<dbReference type="EMBL" id="AWUE01014514">
    <property type="protein sequence ID" value="OMP03379.1"/>
    <property type="molecule type" value="Genomic_DNA"/>
</dbReference>
<gene>
    <name evidence="1" type="ORF">COLO4_10452</name>
</gene>
<organism evidence="1 2">
    <name type="scientific">Corchorus olitorius</name>
    <dbReference type="NCBI Taxonomy" id="93759"/>
    <lineage>
        <taxon>Eukaryota</taxon>
        <taxon>Viridiplantae</taxon>
        <taxon>Streptophyta</taxon>
        <taxon>Embryophyta</taxon>
        <taxon>Tracheophyta</taxon>
        <taxon>Spermatophyta</taxon>
        <taxon>Magnoliopsida</taxon>
        <taxon>eudicotyledons</taxon>
        <taxon>Gunneridae</taxon>
        <taxon>Pentapetalae</taxon>
        <taxon>rosids</taxon>
        <taxon>malvids</taxon>
        <taxon>Malvales</taxon>
        <taxon>Malvaceae</taxon>
        <taxon>Grewioideae</taxon>
        <taxon>Apeibeae</taxon>
        <taxon>Corchorus</taxon>
    </lineage>
</organism>
<evidence type="ECO:0000313" key="1">
    <source>
        <dbReference type="EMBL" id="OMP03379.1"/>
    </source>
</evidence>
<dbReference type="AlphaFoldDB" id="A0A1R3K8J4"/>
<reference evidence="2" key="1">
    <citation type="submission" date="2013-09" db="EMBL/GenBank/DDBJ databases">
        <title>Corchorus olitorius genome sequencing.</title>
        <authorList>
            <person name="Alam M."/>
            <person name="Haque M.S."/>
            <person name="Islam M.S."/>
            <person name="Emdad E.M."/>
            <person name="Islam M.M."/>
            <person name="Ahmed B."/>
            <person name="Halim A."/>
            <person name="Hossen Q.M.M."/>
            <person name="Hossain M.Z."/>
            <person name="Ahmed R."/>
            <person name="Khan M.M."/>
            <person name="Islam R."/>
            <person name="Rashid M.M."/>
            <person name="Khan S.A."/>
            <person name="Rahman M.S."/>
            <person name="Alam M."/>
            <person name="Yahiya A.S."/>
            <person name="Khan M.S."/>
            <person name="Azam M.S."/>
            <person name="Haque T."/>
            <person name="Lashkar M.Z.H."/>
            <person name="Akhand A.I."/>
            <person name="Morshed G."/>
            <person name="Roy S."/>
            <person name="Uddin K.S."/>
            <person name="Rabeya T."/>
            <person name="Hossain A.S."/>
            <person name="Chowdhury A."/>
            <person name="Snigdha A.R."/>
            <person name="Mortoza M.S."/>
            <person name="Matin S.A."/>
            <person name="Hoque S.M.E."/>
            <person name="Islam M.K."/>
            <person name="Roy D.K."/>
            <person name="Haider R."/>
            <person name="Moosa M.M."/>
            <person name="Elias S.M."/>
            <person name="Hasan A.M."/>
            <person name="Jahan S."/>
            <person name="Shafiuddin M."/>
            <person name="Mahmood N."/>
            <person name="Shommy N.S."/>
        </authorList>
    </citation>
    <scope>NUCLEOTIDE SEQUENCE [LARGE SCALE GENOMIC DNA]</scope>
    <source>
        <strain evidence="2">cv. O-4</strain>
    </source>
</reference>
<protein>
    <submittedName>
        <fullName evidence="1">Uncharacterized protein</fullName>
    </submittedName>
</protein>
<keyword evidence="2" id="KW-1185">Reference proteome</keyword>
<proteinExistence type="predicted"/>
<evidence type="ECO:0000313" key="2">
    <source>
        <dbReference type="Proteomes" id="UP000187203"/>
    </source>
</evidence>
<dbReference type="Proteomes" id="UP000187203">
    <property type="component" value="Unassembled WGS sequence"/>
</dbReference>
<comment type="caution">
    <text evidence="1">The sequence shown here is derived from an EMBL/GenBank/DDBJ whole genome shotgun (WGS) entry which is preliminary data.</text>
</comment>
<sequence>MATDWMAKWSCNQTKGLQILSRFPMDLESILKADGRGSATPKSLCNWA</sequence>
<accession>A0A1R3K8J4</accession>